<name>A0A3E1Y534_9BACT</name>
<comment type="caution">
    <text evidence="1">The sequence shown here is derived from an EMBL/GenBank/DDBJ whole genome shotgun (WGS) entry which is preliminary data.</text>
</comment>
<dbReference type="Proteomes" id="UP000260644">
    <property type="component" value="Unassembled WGS sequence"/>
</dbReference>
<evidence type="ECO:0000313" key="1">
    <source>
        <dbReference type="EMBL" id="RFS19808.1"/>
    </source>
</evidence>
<keyword evidence="2" id="KW-1185">Reference proteome</keyword>
<gene>
    <name evidence="1" type="ORF">DVR12_22185</name>
</gene>
<dbReference type="Gene3D" id="2.40.160.20">
    <property type="match status" value="1"/>
</dbReference>
<dbReference type="EMBL" id="QPMM01000012">
    <property type="protein sequence ID" value="RFS19808.1"/>
    <property type="molecule type" value="Genomic_DNA"/>
</dbReference>
<organism evidence="1 2">
    <name type="scientific">Chitinophaga silvatica</name>
    <dbReference type="NCBI Taxonomy" id="2282649"/>
    <lineage>
        <taxon>Bacteria</taxon>
        <taxon>Pseudomonadati</taxon>
        <taxon>Bacteroidota</taxon>
        <taxon>Chitinophagia</taxon>
        <taxon>Chitinophagales</taxon>
        <taxon>Chitinophagaceae</taxon>
        <taxon>Chitinophaga</taxon>
    </lineage>
</organism>
<dbReference type="AlphaFoldDB" id="A0A3E1Y534"/>
<accession>A0A3E1Y534</accession>
<reference evidence="1 2" key="1">
    <citation type="submission" date="2018-07" db="EMBL/GenBank/DDBJ databases">
        <title>Chitinophaga K2CV101002-2 sp. nov., isolated from a monsoon evergreen broad-leaved forest soil.</title>
        <authorList>
            <person name="Lv Y."/>
        </authorList>
    </citation>
    <scope>NUCLEOTIDE SEQUENCE [LARGE SCALE GENOMIC DNA]</scope>
    <source>
        <strain evidence="1 2">GDMCC 1.1288</strain>
    </source>
</reference>
<evidence type="ECO:0008006" key="3">
    <source>
        <dbReference type="Google" id="ProtNLM"/>
    </source>
</evidence>
<dbReference type="Pfam" id="PF09411">
    <property type="entry name" value="PagL"/>
    <property type="match status" value="1"/>
</dbReference>
<proteinExistence type="predicted"/>
<evidence type="ECO:0000313" key="2">
    <source>
        <dbReference type="Proteomes" id="UP000260644"/>
    </source>
</evidence>
<protein>
    <recommendedName>
        <fullName evidence="3">Acyloxyacyl hydrolase</fullName>
    </recommendedName>
</protein>
<sequence length="409" mass="46505">MFSNVLGPLIYMNKCYRILLLLSIGLRVAAQDTTDLWLKAKSNPNLGRHKFLELKLHAGVHLYEGDELKNALDNGYKALEVRMGWMSTGRQTWQRVFNYPSYGIGFYTGDIGNPSVLGKPNGLYGFFFAPVHRRPKNHFEIGVSLGITYDLKTYNATTNPTNDAISSKTDVYFNLTFSGIRRLSPSLDLIYGLDLTHYSNGRMHMPNLGLNMAGPHIGIRYHYNTIRSIVRQQIDSTFEVPRRPTYIPMPIPPVKHTQEISLYGAVGMVQLPKDEGIQATYFTSSLVFDYYYRISHKSSIGGGVDGFYDGSLGYVYEKKYGTVKMSDKMLMGLHLGYMLHIQKFAVILDPGLHVIRKDNEKSLFFARVAVRYKFGRYGFVQIGLKTVDGFVADWVEWGGGGRYMWQNRK</sequence>
<dbReference type="InterPro" id="IPR018550">
    <property type="entry name" value="Lipid-A_deacylase-rel"/>
</dbReference>